<dbReference type="EMBL" id="JAGIXG020000057">
    <property type="protein sequence ID" value="KAI6778862.1"/>
    <property type="molecule type" value="Genomic_DNA"/>
</dbReference>
<organism evidence="1 2">
    <name type="scientific">Emericellopsis cladophorae</name>
    <dbReference type="NCBI Taxonomy" id="2686198"/>
    <lineage>
        <taxon>Eukaryota</taxon>
        <taxon>Fungi</taxon>
        <taxon>Dikarya</taxon>
        <taxon>Ascomycota</taxon>
        <taxon>Pezizomycotina</taxon>
        <taxon>Sordariomycetes</taxon>
        <taxon>Hypocreomycetidae</taxon>
        <taxon>Hypocreales</taxon>
        <taxon>Bionectriaceae</taxon>
        <taxon>Emericellopsis</taxon>
    </lineage>
</organism>
<proteinExistence type="predicted"/>
<reference evidence="1" key="2">
    <citation type="submission" date="2022-07" db="EMBL/GenBank/DDBJ databases">
        <authorList>
            <person name="Goncalves M.F.M."/>
            <person name="Hilario S."/>
            <person name="Van De Peer Y."/>
            <person name="Esteves A.C."/>
            <person name="Alves A."/>
        </authorList>
    </citation>
    <scope>NUCLEOTIDE SEQUENCE</scope>
    <source>
        <strain evidence="1">MUM 19.33</strain>
    </source>
</reference>
<dbReference type="Pfam" id="PF06041">
    <property type="entry name" value="DUF924"/>
    <property type="match status" value="1"/>
</dbReference>
<gene>
    <name evidence="1" type="ORF">J7T54_000518</name>
</gene>
<name>A0A9Q0BAF2_9HYPO</name>
<dbReference type="AlphaFoldDB" id="A0A9Q0BAF2"/>
<evidence type="ECO:0000313" key="1">
    <source>
        <dbReference type="EMBL" id="KAI6778862.1"/>
    </source>
</evidence>
<sequence length="334" mass="37430">MRVVSFQRVARPRLIVPKHHRYHSAQVWTRLQRVNSVHSTLLTSPLASSRPHVSGCLPTVQQHRASSTTASTMVDLQAIFTPGVLEGIRDFWFSHVGDEDSLICPAQEDVQAWFMGGEDFDNRCINQFVPVLEAIKAAHVSSGKAIVEAAQVKTPLDYLSLLLLLDQLPRNCYRGMSSEIVFRYYDPLARDVAEMALAAGALEDPSIRWVICRRMWFYLPLVHSEDLPTHSRAMQMCEEFVTDMEALVDPTTSQVDADEARARAAKVVDGKTAVLDLAKLQLSMEEKHMDIIKEFGRYPHRNAPLGRVSSKEEEAYLANGGESFAPPAKDKQQA</sequence>
<comment type="caution">
    <text evidence="1">The sequence shown here is derived from an EMBL/GenBank/DDBJ whole genome shotgun (WGS) entry which is preliminary data.</text>
</comment>
<dbReference type="OrthoDB" id="414698at2759"/>
<protein>
    <submittedName>
        <fullName evidence="1">Uncharacterized protein</fullName>
    </submittedName>
</protein>
<dbReference type="RefSeq" id="XP_051359718.1">
    <property type="nucleotide sequence ID" value="XM_051509244.1"/>
</dbReference>
<dbReference type="SUPFAM" id="SSF48452">
    <property type="entry name" value="TPR-like"/>
    <property type="match status" value="1"/>
</dbReference>
<keyword evidence="2" id="KW-1185">Reference proteome</keyword>
<dbReference type="Gene3D" id="1.25.40.10">
    <property type="entry name" value="Tetratricopeptide repeat domain"/>
    <property type="match status" value="1"/>
</dbReference>
<accession>A0A9Q0BAF2</accession>
<dbReference type="GeneID" id="75827037"/>
<dbReference type="Gene3D" id="1.20.58.320">
    <property type="entry name" value="TPR-like"/>
    <property type="match status" value="1"/>
</dbReference>
<dbReference type="Proteomes" id="UP001055219">
    <property type="component" value="Unassembled WGS sequence"/>
</dbReference>
<evidence type="ECO:0000313" key="2">
    <source>
        <dbReference type="Proteomes" id="UP001055219"/>
    </source>
</evidence>
<dbReference type="InterPro" id="IPR011990">
    <property type="entry name" value="TPR-like_helical_dom_sf"/>
</dbReference>
<dbReference type="InterPro" id="IPR010323">
    <property type="entry name" value="DUF924"/>
</dbReference>
<reference evidence="1" key="1">
    <citation type="journal article" date="2021" name="J Fungi (Basel)">
        <title>Genomic and Metabolomic Analyses of the Marine Fungus Emericellopsis cladophorae: Insights into Saltwater Adaptability Mechanisms and Its Biosynthetic Potential.</title>
        <authorList>
            <person name="Goncalves M.F.M."/>
            <person name="Hilario S."/>
            <person name="Van de Peer Y."/>
            <person name="Esteves A.C."/>
            <person name="Alves A."/>
        </authorList>
    </citation>
    <scope>NUCLEOTIDE SEQUENCE</scope>
    <source>
        <strain evidence="1">MUM 19.33</strain>
    </source>
</reference>